<dbReference type="InterPro" id="IPR003591">
    <property type="entry name" value="Leu-rich_rpt_typical-subtyp"/>
</dbReference>
<evidence type="ECO:0000256" key="14">
    <source>
        <dbReference type="ARBA" id="ARBA00022741"/>
    </source>
</evidence>
<dbReference type="InterPro" id="IPR013210">
    <property type="entry name" value="LRR_N_plant-typ"/>
</dbReference>
<keyword evidence="16 26" id="KW-0067">ATP-binding</keyword>
<feature type="signal peptide" evidence="28">
    <location>
        <begin position="1"/>
        <end position="25"/>
    </location>
</feature>
<gene>
    <name evidence="30" type="ORF">LUZ63_016832</name>
</gene>
<dbReference type="SUPFAM" id="SSF52058">
    <property type="entry name" value="L domain-like"/>
    <property type="match status" value="1"/>
</dbReference>
<dbReference type="PANTHER" id="PTHR27000">
    <property type="entry name" value="LEUCINE-RICH REPEAT RECEPTOR-LIKE PROTEIN KINASE FAMILY PROTEIN-RELATED"/>
    <property type="match status" value="1"/>
</dbReference>
<dbReference type="FunFam" id="1.10.510.10:FF:000358">
    <property type="entry name" value="Putative leucine-rich repeat receptor-like serine/threonine-protein kinase"/>
    <property type="match status" value="1"/>
</dbReference>
<dbReference type="EC" id="2.7.11.1" evidence="5"/>
<evidence type="ECO:0000313" key="31">
    <source>
        <dbReference type="Proteomes" id="UP001151287"/>
    </source>
</evidence>
<dbReference type="SUPFAM" id="SSF52047">
    <property type="entry name" value="RNI-like"/>
    <property type="match status" value="1"/>
</dbReference>
<dbReference type="InterPro" id="IPR011009">
    <property type="entry name" value="Kinase-like_dom_sf"/>
</dbReference>
<evidence type="ECO:0000256" key="10">
    <source>
        <dbReference type="ARBA" id="ARBA00022679"/>
    </source>
</evidence>
<dbReference type="Pfam" id="PF00069">
    <property type="entry name" value="Pkinase"/>
    <property type="match status" value="1"/>
</dbReference>
<organism evidence="30 31">
    <name type="scientific">Rhynchospora breviuscula</name>
    <dbReference type="NCBI Taxonomy" id="2022672"/>
    <lineage>
        <taxon>Eukaryota</taxon>
        <taxon>Viridiplantae</taxon>
        <taxon>Streptophyta</taxon>
        <taxon>Embryophyta</taxon>
        <taxon>Tracheophyta</taxon>
        <taxon>Spermatophyta</taxon>
        <taxon>Magnoliopsida</taxon>
        <taxon>Liliopsida</taxon>
        <taxon>Poales</taxon>
        <taxon>Cyperaceae</taxon>
        <taxon>Cyperoideae</taxon>
        <taxon>Rhynchosporeae</taxon>
        <taxon>Rhynchospora</taxon>
    </lineage>
</organism>
<evidence type="ECO:0000259" key="29">
    <source>
        <dbReference type="PROSITE" id="PS50011"/>
    </source>
</evidence>
<evidence type="ECO:0000256" key="24">
    <source>
        <dbReference type="ARBA" id="ARBA00056628"/>
    </source>
</evidence>
<dbReference type="FunFam" id="3.80.10.10:FF:000400">
    <property type="entry name" value="Nuclear pore complex protein NUP107"/>
    <property type="match status" value="1"/>
</dbReference>
<comment type="catalytic activity">
    <reaction evidence="22">
        <text>L-seryl-[protein] + ATP = O-phospho-L-seryl-[protein] + ADP + H(+)</text>
        <dbReference type="Rhea" id="RHEA:17989"/>
        <dbReference type="Rhea" id="RHEA-COMP:9863"/>
        <dbReference type="Rhea" id="RHEA-COMP:11604"/>
        <dbReference type="ChEBI" id="CHEBI:15378"/>
        <dbReference type="ChEBI" id="CHEBI:29999"/>
        <dbReference type="ChEBI" id="CHEBI:30616"/>
        <dbReference type="ChEBI" id="CHEBI:83421"/>
        <dbReference type="ChEBI" id="CHEBI:456216"/>
        <dbReference type="EC" id="2.7.11.1"/>
    </reaction>
</comment>
<keyword evidence="9" id="KW-0433">Leucine-rich repeat</keyword>
<comment type="function">
    <text evidence="24">The processed protein kinase Xa21 chain released by protein cleavage after X.oryzae pv. oryzae protein Ax21 detection translocates into the nucleus where it can bind and regulate WRKY62, a transcription factor. Confers resistance to the bacterial pathogen X.oryzae pv. oryzae (Xoo).</text>
</comment>
<keyword evidence="19" id="KW-0675">Receptor</keyword>
<keyword evidence="8" id="KW-0597">Phosphoprotein</keyword>
<accession>A0A9Q0C1E8</accession>
<dbReference type="InterPro" id="IPR000719">
    <property type="entry name" value="Prot_kinase_dom"/>
</dbReference>
<dbReference type="InterPro" id="IPR008271">
    <property type="entry name" value="Ser/Thr_kinase_AS"/>
</dbReference>
<dbReference type="GO" id="GO:0099402">
    <property type="term" value="P:plant organ development"/>
    <property type="evidence" value="ECO:0007669"/>
    <property type="project" value="UniProtKB-ARBA"/>
</dbReference>
<evidence type="ECO:0000256" key="20">
    <source>
        <dbReference type="ARBA" id="ARBA00023180"/>
    </source>
</evidence>
<keyword evidence="18 27" id="KW-0472">Membrane</keyword>
<keyword evidence="20" id="KW-0325">Glycoprotein</keyword>
<evidence type="ECO:0000256" key="25">
    <source>
        <dbReference type="ARBA" id="ARBA00072040"/>
    </source>
</evidence>
<protein>
    <recommendedName>
        <fullName evidence="25">Receptor kinase-like protein Xa21</fullName>
        <ecNumber evidence="5">2.7.11.1</ecNumber>
    </recommendedName>
</protein>
<reference evidence="30" key="1">
    <citation type="journal article" date="2022" name="Cell">
        <title>Repeat-based holocentromeres influence genome architecture and karyotype evolution.</title>
        <authorList>
            <person name="Hofstatter P.G."/>
            <person name="Thangavel G."/>
            <person name="Lux T."/>
            <person name="Neumann P."/>
            <person name="Vondrak T."/>
            <person name="Novak P."/>
            <person name="Zhang M."/>
            <person name="Costa L."/>
            <person name="Castellani M."/>
            <person name="Scott A."/>
            <person name="Toegelov H."/>
            <person name="Fuchs J."/>
            <person name="Mata-Sucre Y."/>
            <person name="Dias Y."/>
            <person name="Vanzela A.L.L."/>
            <person name="Huettel B."/>
            <person name="Almeida C.C.S."/>
            <person name="Simkova H."/>
            <person name="Souza G."/>
            <person name="Pedrosa-Harand A."/>
            <person name="Macas J."/>
            <person name="Mayer K.F.X."/>
            <person name="Houben A."/>
            <person name="Marques A."/>
        </authorList>
    </citation>
    <scope>NUCLEOTIDE SEQUENCE</scope>
    <source>
        <strain evidence="30">RhyBre1mFocal</strain>
    </source>
</reference>
<comment type="caution">
    <text evidence="30">The sequence shown here is derived from an EMBL/GenBank/DDBJ whole genome shotgun (WGS) entry which is preliminary data.</text>
</comment>
<evidence type="ECO:0000256" key="7">
    <source>
        <dbReference type="ARBA" id="ARBA00022527"/>
    </source>
</evidence>
<dbReference type="GO" id="GO:0005886">
    <property type="term" value="C:plasma membrane"/>
    <property type="evidence" value="ECO:0007669"/>
    <property type="project" value="UniProtKB-SubCell"/>
</dbReference>
<keyword evidence="31" id="KW-1185">Reference proteome</keyword>
<evidence type="ECO:0000313" key="30">
    <source>
        <dbReference type="EMBL" id="KAJ1685442.1"/>
    </source>
</evidence>
<evidence type="ECO:0000256" key="4">
    <source>
        <dbReference type="ARBA" id="ARBA00008684"/>
    </source>
</evidence>
<evidence type="ECO:0000256" key="1">
    <source>
        <dbReference type="ARBA" id="ARBA00004162"/>
    </source>
</evidence>
<feature type="domain" description="Protein kinase" evidence="29">
    <location>
        <begin position="712"/>
        <end position="1003"/>
    </location>
</feature>
<evidence type="ECO:0000256" key="13">
    <source>
        <dbReference type="ARBA" id="ARBA00022737"/>
    </source>
</evidence>
<keyword evidence="15" id="KW-0418">Kinase</keyword>
<evidence type="ECO:0000256" key="28">
    <source>
        <dbReference type="SAM" id="SignalP"/>
    </source>
</evidence>
<evidence type="ECO:0000256" key="23">
    <source>
        <dbReference type="ARBA" id="ARBA00054320"/>
    </source>
</evidence>
<evidence type="ECO:0000256" key="2">
    <source>
        <dbReference type="ARBA" id="ARBA00004389"/>
    </source>
</evidence>
<evidence type="ECO:0000256" key="17">
    <source>
        <dbReference type="ARBA" id="ARBA00022989"/>
    </source>
</evidence>
<dbReference type="PROSITE" id="PS50011">
    <property type="entry name" value="PROTEIN_KINASE_DOM"/>
    <property type="match status" value="1"/>
</dbReference>
<dbReference type="Pfam" id="PF13855">
    <property type="entry name" value="LRR_8"/>
    <property type="match status" value="2"/>
</dbReference>
<dbReference type="Pfam" id="PF00560">
    <property type="entry name" value="LRR_1"/>
    <property type="match status" value="8"/>
</dbReference>
<dbReference type="PROSITE" id="PS00107">
    <property type="entry name" value="PROTEIN_KINASE_ATP"/>
    <property type="match status" value="1"/>
</dbReference>
<dbReference type="Gene3D" id="1.10.510.10">
    <property type="entry name" value="Transferase(Phosphotransferase) domain 1"/>
    <property type="match status" value="1"/>
</dbReference>
<dbReference type="Gene3D" id="3.30.200.20">
    <property type="entry name" value="Phosphorylase Kinase, domain 1"/>
    <property type="match status" value="1"/>
</dbReference>
<evidence type="ECO:0000256" key="9">
    <source>
        <dbReference type="ARBA" id="ARBA00022614"/>
    </source>
</evidence>
<dbReference type="SUPFAM" id="SSF56112">
    <property type="entry name" value="Protein kinase-like (PK-like)"/>
    <property type="match status" value="1"/>
</dbReference>
<dbReference type="InterPro" id="IPR017441">
    <property type="entry name" value="Protein_kinase_ATP_BS"/>
</dbReference>
<dbReference type="OrthoDB" id="676979at2759"/>
<dbReference type="InterPro" id="IPR032675">
    <property type="entry name" value="LRR_dom_sf"/>
</dbReference>
<dbReference type="GO" id="GO:0005524">
    <property type="term" value="F:ATP binding"/>
    <property type="evidence" value="ECO:0007669"/>
    <property type="project" value="UniProtKB-UniRule"/>
</dbReference>
<evidence type="ECO:0000256" key="21">
    <source>
        <dbReference type="ARBA" id="ARBA00047899"/>
    </source>
</evidence>
<keyword evidence="7" id="KW-0723">Serine/threonine-protein kinase</keyword>
<dbReference type="PROSITE" id="PS00108">
    <property type="entry name" value="PROTEIN_KINASE_ST"/>
    <property type="match status" value="1"/>
</dbReference>
<keyword evidence="12 28" id="KW-0732">Signal</keyword>
<dbReference type="FunFam" id="3.80.10.10:FF:000095">
    <property type="entry name" value="LRR receptor-like serine/threonine-protein kinase GSO1"/>
    <property type="match status" value="1"/>
</dbReference>
<comment type="catalytic activity">
    <reaction evidence="21">
        <text>L-threonyl-[protein] + ATP = O-phospho-L-threonyl-[protein] + ADP + H(+)</text>
        <dbReference type="Rhea" id="RHEA:46608"/>
        <dbReference type="Rhea" id="RHEA-COMP:11060"/>
        <dbReference type="Rhea" id="RHEA-COMP:11605"/>
        <dbReference type="ChEBI" id="CHEBI:15378"/>
        <dbReference type="ChEBI" id="CHEBI:30013"/>
        <dbReference type="ChEBI" id="CHEBI:30616"/>
        <dbReference type="ChEBI" id="CHEBI:61977"/>
        <dbReference type="ChEBI" id="CHEBI:456216"/>
        <dbReference type="EC" id="2.7.11.1"/>
    </reaction>
</comment>
<dbReference type="SMART" id="SM00369">
    <property type="entry name" value="LRR_TYP"/>
    <property type="match status" value="9"/>
</dbReference>
<proteinExistence type="inferred from homology"/>
<evidence type="ECO:0000256" key="18">
    <source>
        <dbReference type="ARBA" id="ARBA00023136"/>
    </source>
</evidence>
<evidence type="ECO:0000256" key="6">
    <source>
        <dbReference type="ARBA" id="ARBA00022475"/>
    </source>
</evidence>
<keyword evidence="13" id="KW-0677">Repeat</keyword>
<dbReference type="EMBL" id="JAMQYH010000005">
    <property type="protein sequence ID" value="KAJ1685442.1"/>
    <property type="molecule type" value="Genomic_DNA"/>
</dbReference>
<name>A0A9Q0C1E8_9POAL</name>
<dbReference type="PANTHER" id="PTHR27000:SF777">
    <property type="entry name" value="PROTEIN KINASE DOMAIN-CONTAINING PROTEIN"/>
    <property type="match status" value="1"/>
</dbReference>
<dbReference type="PRINTS" id="PR00019">
    <property type="entry name" value="LEURICHRPT"/>
</dbReference>
<feature type="transmembrane region" description="Helical" evidence="27">
    <location>
        <begin position="651"/>
        <end position="674"/>
    </location>
</feature>
<dbReference type="GO" id="GO:0005789">
    <property type="term" value="C:endoplasmic reticulum membrane"/>
    <property type="evidence" value="ECO:0007669"/>
    <property type="project" value="UniProtKB-SubCell"/>
</dbReference>
<evidence type="ECO:0000256" key="19">
    <source>
        <dbReference type="ARBA" id="ARBA00023170"/>
    </source>
</evidence>
<evidence type="ECO:0000256" key="12">
    <source>
        <dbReference type="ARBA" id="ARBA00022729"/>
    </source>
</evidence>
<comment type="similarity">
    <text evidence="4">Belongs to the protein kinase superfamily. Ser/Thr protein kinase family.</text>
</comment>
<evidence type="ECO:0000256" key="8">
    <source>
        <dbReference type="ARBA" id="ARBA00022553"/>
    </source>
</evidence>
<dbReference type="FunFam" id="3.80.10.10:FF:000288">
    <property type="entry name" value="LRR receptor-like serine/threonine-protein kinase EFR"/>
    <property type="match status" value="1"/>
</dbReference>
<evidence type="ECO:0000256" key="22">
    <source>
        <dbReference type="ARBA" id="ARBA00048679"/>
    </source>
</evidence>
<evidence type="ECO:0000256" key="15">
    <source>
        <dbReference type="ARBA" id="ARBA00022777"/>
    </source>
</evidence>
<keyword evidence="6" id="KW-1003">Cell membrane</keyword>
<comment type="function">
    <text evidence="23">Receptor kinase that detects X.oryzae pv. oryzae protein Ax21 to promote innate immunity. Following X.oryzae pv. oryzae protein Ax21 detection, undergoes cleavage, releasing the processed protein kinase Xa21 chain.</text>
</comment>
<keyword evidence="14 26" id="KW-0547">Nucleotide-binding</keyword>
<dbReference type="Proteomes" id="UP001151287">
    <property type="component" value="Unassembled WGS sequence"/>
</dbReference>
<dbReference type="AlphaFoldDB" id="A0A9Q0C1E8"/>
<evidence type="ECO:0000256" key="3">
    <source>
        <dbReference type="ARBA" id="ARBA00004479"/>
    </source>
</evidence>
<evidence type="ECO:0000256" key="11">
    <source>
        <dbReference type="ARBA" id="ARBA00022692"/>
    </source>
</evidence>
<dbReference type="SMART" id="SM00220">
    <property type="entry name" value="S_TKc"/>
    <property type="match status" value="1"/>
</dbReference>
<sequence>MGIFSFPNLRSPFTLILLFVTILSSSEFGSVSSTTLNTTNGDQQSLLLIKSQLSDPLAALASWSNESTTFCQWRGVRCNNRTRVTTLDLDSLQLTGPLSPYIANLTFLKRINLQGNNFFGRIPLDFGHLSRLQYLNLSSNSLDGEIPAMLFSSPSLISIDLSKNSFKGDIPSFGNNPLPQLLYISLKRNNLTGTIPKSIGNISSLTYLDLSENLVEGSIPVNLGINSNLQHLDLSMNYLLGDVPNSLYNITSLAYLDLSYNELNGQIPSTIGYTLPNIRTLNLGVNAFTGPVPTSLSNASNLFKLVLTVNSLDGEVPNNLGLLHNLSYLDLSWNQLESGNWSFLSSLSNCKKLRFLNLNGNNLTGSLPSTVGNLTTELEILLMGKNNISGSIPHEIGNLVNLMALYFHGNLLTGIVPPTIGSLRNLQTLQLSTNMLSGPIPVSIGNLTQLSQLWLMENQLTGTIPTTIGNCRNLLRLKICRNKLEGIIPKEIFSITTLSQELDLANNLLEGTIPWEVGKLINLPYLDLSNNRLQGEIPPTLGECQVMQQLYLNGNQLQGIIPDSLKNVKGVKYLDISQNNLSGQIPEYFETFQSLEYLNLSFNHLEGIVPEGGVFTNSSAVFLVGNVELCSGNPLFDLPPCSKSSSKHKFYVVKLTLITTAATTVFISILVLLFGTMYRLKKRDAKSQVNCLEDDKYRKVSYNELSRATNGFSLANFIGSGSFGSVYKGNLDGDGQVAVKVFDLDQIGGQRSFTTECKSLCNIRHRNLTKVITSCSTIDSQGNEFKALVFKYVPNGSLEEWIHPKIQGKKLSLAQRINVALNVASALSYLHHQCMPPLAHCDLKPSNVLIDGDMNALVSDFGLAKFLVDSASAVCQSSTSLCGLKGTIGYIAPEYAIGGQISILGDVYSYGILLLEMLTGKRPTDDMFSGHLNLHRYVNAALPEKIGEILETTICQEIEDHLMHGCAISLFRIGLCCSEEAPKDRMSMRDVAAEISSIKEALLKRESPLDEGN</sequence>
<keyword evidence="17 27" id="KW-1133">Transmembrane helix</keyword>
<comment type="subcellular location">
    <subcellularLocation>
        <location evidence="1">Cell membrane</location>
        <topology evidence="1">Single-pass membrane protein</topology>
    </subcellularLocation>
    <subcellularLocation>
        <location evidence="2">Endoplasmic reticulum membrane</location>
        <topology evidence="2">Single-pass membrane protein</topology>
    </subcellularLocation>
    <subcellularLocation>
        <location evidence="3">Membrane</location>
        <topology evidence="3">Single-pass type I membrane protein</topology>
    </subcellularLocation>
</comment>
<evidence type="ECO:0000256" key="27">
    <source>
        <dbReference type="SAM" id="Phobius"/>
    </source>
</evidence>
<dbReference type="InterPro" id="IPR001611">
    <property type="entry name" value="Leu-rich_rpt"/>
</dbReference>
<dbReference type="GO" id="GO:0009653">
    <property type="term" value="P:anatomical structure morphogenesis"/>
    <property type="evidence" value="ECO:0007669"/>
    <property type="project" value="UniProtKB-ARBA"/>
</dbReference>
<dbReference type="FunFam" id="3.30.200.20:FF:000432">
    <property type="entry name" value="LRR receptor-like serine/threonine-protein kinase EFR"/>
    <property type="match status" value="1"/>
</dbReference>
<evidence type="ECO:0000256" key="26">
    <source>
        <dbReference type="PROSITE-ProRule" id="PRU10141"/>
    </source>
</evidence>
<dbReference type="Gene3D" id="3.80.10.10">
    <property type="entry name" value="Ribonuclease Inhibitor"/>
    <property type="match status" value="4"/>
</dbReference>
<feature type="binding site" evidence="26">
    <location>
        <position position="740"/>
    </location>
    <ligand>
        <name>ATP</name>
        <dbReference type="ChEBI" id="CHEBI:30616"/>
    </ligand>
</feature>
<keyword evidence="11 27" id="KW-0812">Transmembrane</keyword>
<dbReference type="Pfam" id="PF08263">
    <property type="entry name" value="LRRNT_2"/>
    <property type="match status" value="1"/>
</dbReference>
<keyword evidence="10" id="KW-0808">Transferase</keyword>
<dbReference type="GO" id="GO:0004674">
    <property type="term" value="F:protein serine/threonine kinase activity"/>
    <property type="evidence" value="ECO:0007669"/>
    <property type="project" value="UniProtKB-KW"/>
</dbReference>
<evidence type="ECO:0000256" key="5">
    <source>
        <dbReference type="ARBA" id="ARBA00012513"/>
    </source>
</evidence>
<evidence type="ECO:0000256" key="16">
    <source>
        <dbReference type="ARBA" id="ARBA00022840"/>
    </source>
</evidence>
<feature type="chain" id="PRO_5040451981" description="Receptor kinase-like protein Xa21" evidence="28">
    <location>
        <begin position="26"/>
        <end position="1013"/>
    </location>
</feature>